<dbReference type="GO" id="GO:0006813">
    <property type="term" value="P:potassium ion transport"/>
    <property type="evidence" value="ECO:0007669"/>
    <property type="project" value="UniProtKB-KW"/>
</dbReference>
<evidence type="ECO:0000256" key="3">
    <source>
        <dbReference type="ARBA" id="ARBA00022448"/>
    </source>
</evidence>
<dbReference type="Gene3D" id="1.20.1530.20">
    <property type="match status" value="1"/>
</dbReference>
<feature type="transmembrane region" description="Helical" evidence="12">
    <location>
        <begin position="150"/>
        <end position="173"/>
    </location>
</feature>
<evidence type="ECO:0000256" key="4">
    <source>
        <dbReference type="ARBA" id="ARBA00022449"/>
    </source>
</evidence>
<dbReference type="InterPro" id="IPR038770">
    <property type="entry name" value="Na+/solute_symporter_sf"/>
</dbReference>
<evidence type="ECO:0000256" key="10">
    <source>
        <dbReference type="ARBA" id="ARBA00023136"/>
    </source>
</evidence>
<proteinExistence type="inferred from homology"/>
<feature type="transmembrane region" description="Helical" evidence="12">
    <location>
        <begin position="34"/>
        <end position="52"/>
    </location>
</feature>
<comment type="similarity">
    <text evidence="2">Belongs to the monovalent cation:proton antiporter 2 (CPA2) transporter (TC 2.A.37) family.</text>
</comment>
<dbReference type="FunFam" id="3.40.50.720:FF:000036">
    <property type="entry name" value="Glutathione-regulated potassium-efflux system protein KefB"/>
    <property type="match status" value="1"/>
</dbReference>
<feature type="transmembrane region" description="Helical" evidence="12">
    <location>
        <begin position="89"/>
        <end position="112"/>
    </location>
</feature>
<comment type="subcellular location">
    <subcellularLocation>
        <location evidence="1">Endomembrane system</location>
        <topology evidence="1">Multi-pass membrane protein</topology>
    </subcellularLocation>
</comment>
<dbReference type="GO" id="GO:0005886">
    <property type="term" value="C:plasma membrane"/>
    <property type="evidence" value="ECO:0007669"/>
    <property type="project" value="TreeGrafter"/>
</dbReference>
<dbReference type="Pfam" id="PF02254">
    <property type="entry name" value="TrkA_N"/>
    <property type="match status" value="1"/>
</dbReference>
<dbReference type="InterPro" id="IPR006153">
    <property type="entry name" value="Cation/H_exchanger_TM"/>
</dbReference>
<dbReference type="Proteomes" id="UP000255264">
    <property type="component" value="Unassembled WGS sequence"/>
</dbReference>
<dbReference type="GO" id="GO:0015297">
    <property type="term" value="F:antiporter activity"/>
    <property type="evidence" value="ECO:0007669"/>
    <property type="project" value="UniProtKB-KW"/>
</dbReference>
<evidence type="ECO:0000256" key="12">
    <source>
        <dbReference type="SAM" id="Phobius"/>
    </source>
</evidence>
<feature type="transmembrane region" description="Helical" evidence="12">
    <location>
        <begin position="272"/>
        <end position="291"/>
    </location>
</feature>
<dbReference type="AlphaFoldDB" id="A0A377IZP3"/>
<dbReference type="NCBIfam" id="TIGR00932">
    <property type="entry name" value="2a37"/>
    <property type="match status" value="1"/>
</dbReference>
<dbReference type="GO" id="GO:0008324">
    <property type="term" value="F:monoatomic cation transmembrane transporter activity"/>
    <property type="evidence" value="ECO:0007669"/>
    <property type="project" value="InterPro"/>
</dbReference>
<evidence type="ECO:0000256" key="8">
    <source>
        <dbReference type="ARBA" id="ARBA00022989"/>
    </source>
</evidence>
<feature type="compositionally biased region" description="Basic and acidic residues" evidence="11">
    <location>
        <begin position="624"/>
        <end position="633"/>
    </location>
</feature>
<evidence type="ECO:0000256" key="6">
    <source>
        <dbReference type="ARBA" id="ARBA00022692"/>
    </source>
</evidence>
<dbReference type="PANTHER" id="PTHR46157">
    <property type="entry name" value="K(+) EFFLUX ANTIPORTER 3, CHLOROPLASTIC"/>
    <property type="match status" value="1"/>
</dbReference>
<feature type="transmembrane region" description="Helical" evidence="12">
    <location>
        <begin position="118"/>
        <end position="138"/>
    </location>
</feature>
<dbReference type="Pfam" id="PF00999">
    <property type="entry name" value="Na_H_Exchanger"/>
    <property type="match status" value="1"/>
</dbReference>
<evidence type="ECO:0000256" key="7">
    <source>
        <dbReference type="ARBA" id="ARBA00022958"/>
    </source>
</evidence>
<dbReference type="OrthoDB" id="9781411at2"/>
<evidence type="ECO:0000256" key="2">
    <source>
        <dbReference type="ARBA" id="ARBA00005551"/>
    </source>
</evidence>
<feature type="domain" description="RCK N-terminal" evidence="13">
    <location>
        <begin position="408"/>
        <end position="524"/>
    </location>
</feature>
<dbReference type="PANTHER" id="PTHR46157:SF8">
    <property type="entry name" value="GLUTATHIONE-REGULATED POTASSIUM-EFFLUX SYSTEM PROTEIN"/>
    <property type="match status" value="1"/>
</dbReference>
<dbReference type="InterPro" id="IPR003148">
    <property type="entry name" value="RCK_N"/>
</dbReference>
<evidence type="ECO:0000313" key="15">
    <source>
        <dbReference type="Proteomes" id="UP000255264"/>
    </source>
</evidence>
<dbReference type="PROSITE" id="PS51201">
    <property type="entry name" value="RCK_N"/>
    <property type="match status" value="1"/>
</dbReference>
<keyword evidence="10 12" id="KW-0472">Membrane</keyword>
<sequence length="648" mass="70234">MSNAISPELIKTVALLATSVTIVPLFKRIGLGSVLGYLVAGCLIGPSVFKVVEDPESVIHMAELGVVMFLFIIGLEMHPERLWAMRRAIFGRGLLQVGLCGTLLTLAGIYILGLSKEVAFIAGMGFTLSSTAIVMQVLEERGLTSTSKGQRIISTLIFEDLAIVPLLASVAFLVPNSQPDQPTDWTSIGIALAAVIGLVVAGKWLMNPIFRLVSKAHIREMMTAAALLVVLGAALAMEVGGLSMAMGAFVAGVMLSESAFRHQLEADIEPFRGLLLGLFFMGVGMSLDLSLVAHNALWLLGIVLLYVCGKGLAVYVVARLTKLNGREAFGRMIMMAHGGEFAFVLFSAALSAGVLSKDQNATFTAAVIISMLLSPLIGLLARRLVARKAAKNPTEPDIGELDPVEDLQDTVLVLGFGRFSQIVCQTLLVRGISVSVIDRNIENIRTAAKFGFKVYYGDGIRLDVLHAAGIEKAKCVVIGINDTQRIQTIVHQLKQAYPNLPILTRTYDRRTAVELIKYDVDFIVRETFESALTLSRATLMQLGINKIEADDVIEQVRALDQERVHEEVLHGFSNDIARKYWSPHPFIKPHIDAEALNQETADLLAETEKEVKVADIADIADIEEKADGTEQSEKNAVASADNNHKPIG</sequence>
<keyword evidence="4" id="KW-0050">Antiport</keyword>
<dbReference type="InterPro" id="IPR036291">
    <property type="entry name" value="NAD(P)-bd_dom_sf"/>
</dbReference>
<keyword evidence="7" id="KW-0630">Potassium</keyword>
<dbReference type="Gene3D" id="3.40.50.720">
    <property type="entry name" value="NAD(P)-binding Rossmann-like Domain"/>
    <property type="match status" value="1"/>
</dbReference>
<feature type="region of interest" description="Disordered" evidence="11">
    <location>
        <begin position="624"/>
        <end position="648"/>
    </location>
</feature>
<dbReference type="EMBL" id="UGHS01000004">
    <property type="protein sequence ID" value="STO93643.1"/>
    <property type="molecule type" value="Genomic_DNA"/>
</dbReference>
<feature type="transmembrane region" description="Helical" evidence="12">
    <location>
        <begin position="58"/>
        <end position="77"/>
    </location>
</feature>
<evidence type="ECO:0000259" key="13">
    <source>
        <dbReference type="PROSITE" id="PS51201"/>
    </source>
</evidence>
<dbReference type="GO" id="GO:1902600">
    <property type="term" value="P:proton transmembrane transport"/>
    <property type="evidence" value="ECO:0007669"/>
    <property type="project" value="InterPro"/>
</dbReference>
<dbReference type="RefSeq" id="WP_115003307.1">
    <property type="nucleotide sequence ID" value="NZ_UGHS01000004.1"/>
</dbReference>
<protein>
    <submittedName>
        <fullName evidence="14">Potassium:proton antiporter</fullName>
    </submittedName>
</protein>
<organism evidence="14 15">
    <name type="scientific">Haemophilus pittmaniae</name>
    <dbReference type="NCBI Taxonomy" id="249188"/>
    <lineage>
        <taxon>Bacteria</taxon>
        <taxon>Pseudomonadati</taxon>
        <taxon>Pseudomonadota</taxon>
        <taxon>Gammaproteobacteria</taxon>
        <taxon>Pasteurellales</taxon>
        <taxon>Pasteurellaceae</taxon>
        <taxon>Haemophilus</taxon>
    </lineage>
</organism>
<feature type="transmembrane region" description="Helical" evidence="12">
    <location>
        <begin position="185"/>
        <end position="206"/>
    </location>
</feature>
<keyword evidence="6 12" id="KW-0812">Transmembrane</keyword>
<evidence type="ECO:0000256" key="1">
    <source>
        <dbReference type="ARBA" id="ARBA00004127"/>
    </source>
</evidence>
<keyword evidence="15" id="KW-1185">Reference proteome</keyword>
<dbReference type="SUPFAM" id="SSF51735">
    <property type="entry name" value="NAD(P)-binding Rossmann-fold domains"/>
    <property type="match status" value="1"/>
</dbReference>
<accession>A0A377IZP3</accession>
<feature type="transmembrane region" description="Helical" evidence="12">
    <location>
        <begin position="361"/>
        <end position="381"/>
    </location>
</feature>
<dbReference type="GO" id="GO:0012505">
    <property type="term" value="C:endomembrane system"/>
    <property type="evidence" value="ECO:0007669"/>
    <property type="project" value="UniProtKB-SubCell"/>
</dbReference>
<gene>
    <name evidence="14" type="primary">kefC</name>
    <name evidence="14" type="ORF">NCTC13335_01528</name>
</gene>
<evidence type="ECO:0000256" key="11">
    <source>
        <dbReference type="SAM" id="MobiDB-lite"/>
    </source>
</evidence>
<evidence type="ECO:0000256" key="9">
    <source>
        <dbReference type="ARBA" id="ARBA00023065"/>
    </source>
</evidence>
<dbReference type="InterPro" id="IPR004771">
    <property type="entry name" value="K/H_exchanger"/>
</dbReference>
<feature type="transmembrane region" description="Helical" evidence="12">
    <location>
        <begin position="332"/>
        <end position="355"/>
    </location>
</feature>
<name>A0A377IZP3_9PAST</name>
<keyword evidence="8 12" id="KW-1133">Transmembrane helix</keyword>
<reference evidence="14 15" key="1">
    <citation type="submission" date="2018-06" db="EMBL/GenBank/DDBJ databases">
        <authorList>
            <consortium name="Pathogen Informatics"/>
            <person name="Doyle S."/>
        </authorList>
    </citation>
    <scope>NUCLEOTIDE SEQUENCE [LARGE SCALE GENOMIC DNA]</scope>
    <source>
        <strain evidence="14 15">NCTC13335</strain>
    </source>
</reference>
<keyword evidence="5" id="KW-0633">Potassium transport</keyword>
<evidence type="ECO:0000256" key="5">
    <source>
        <dbReference type="ARBA" id="ARBA00022538"/>
    </source>
</evidence>
<keyword evidence="3" id="KW-0813">Transport</keyword>
<keyword evidence="9" id="KW-0406">Ion transport</keyword>
<feature type="transmembrane region" description="Helical" evidence="12">
    <location>
        <begin position="297"/>
        <end position="320"/>
    </location>
</feature>
<evidence type="ECO:0000313" key="14">
    <source>
        <dbReference type="EMBL" id="STO93643.1"/>
    </source>
</evidence>